<feature type="non-terminal residue" evidence="1">
    <location>
        <position position="1"/>
    </location>
</feature>
<accession>A0ACA9MZM6</accession>
<evidence type="ECO:0000313" key="1">
    <source>
        <dbReference type="EMBL" id="CAG8619421.1"/>
    </source>
</evidence>
<sequence length="65" mass="7702">VRNNNYIENEYSSIEFLCMISTVLLKSEPHELRKSIAEIHNLLYKHSDQFNISDDIKVEIKNNIH</sequence>
<reference evidence="1" key="1">
    <citation type="submission" date="2021-06" db="EMBL/GenBank/DDBJ databases">
        <authorList>
            <person name="Kallberg Y."/>
            <person name="Tangrot J."/>
            <person name="Rosling A."/>
        </authorList>
    </citation>
    <scope>NUCLEOTIDE SEQUENCE</scope>
    <source>
        <strain evidence="1">AU212A</strain>
    </source>
</reference>
<dbReference type="EMBL" id="CAJVPM010017320">
    <property type="protein sequence ID" value="CAG8619421.1"/>
    <property type="molecule type" value="Genomic_DNA"/>
</dbReference>
<name>A0ACA9MZM6_9GLOM</name>
<evidence type="ECO:0000313" key="2">
    <source>
        <dbReference type="Proteomes" id="UP000789860"/>
    </source>
</evidence>
<gene>
    <name evidence="1" type="ORF">SCALOS_LOCUS7601</name>
</gene>
<protein>
    <submittedName>
        <fullName evidence="1">7476_t:CDS:1</fullName>
    </submittedName>
</protein>
<organism evidence="1 2">
    <name type="scientific">Scutellospora calospora</name>
    <dbReference type="NCBI Taxonomy" id="85575"/>
    <lineage>
        <taxon>Eukaryota</taxon>
        <taxon>Fungi</taxon>
        <taxon>Fungi incertae sedis</taxon>
        <taxon>Mucoromycota</taxon>
        <taxon>Glomeromycotina</taxon>
        <taxon>Glomeromycetes</taxon>
        <taxon>Diversisporales</taxon>
        <taxon>Gigasporaceae</taxon>
        <taxon>Scutellospora</taxon>
    </lineage>
</organism>
<keyword evidence="2" id="KW-1185">Reference proteome</keyword>
<comment type="caution">
    <text evidence="1">The sequence shown here is derived from an EMBL/GenBank/DDBJ whole genome shotgun (WGS) entry which is preliminary data.</text>
</comment>
<dbReference type="Proteomes" id="UP000789860">
    <property type="component" value="Unassembled WGS sequence"/>
</dbReference>
<proteinExistence type="predicted"/>